<comment type="caution">
    <text evidence="1">The sequence shown here is derived from an EMBL/GenBank/DDBJ whole genome shotgun (WGS) entry which is preliminary data.</text>
</comment>
<evidence type="ECO:0000313" key="1">
    <source>
        <dbReference type="EMBL" id="MDP4299947.1"/>
    </source>
</evidence>
<keyword evidence="2" id="KW-1185">Reference proteome</keyword>
<protein>
    <recommendedName>
        <fullName evidence="3">SnoaL-like domain-containing protein</fullName>
    </recommendedName>
</protein>
<evidence type="ECO:0000313" key="2">
    <source>
        <dbReference type="Proteomes" id="UP001235760"/>
    </source>
</evidence>
<accession>A0ABT9G0E2</accession>
<sequence>MKYFGIFHAEAKELKVPLLDCCAGAVGLGNTKQADWVVDAYNAYAYEWDYIEHLPRTEENDQIWRDYMNGEDKFSGAKDTTYKNYVGIAFKGEWAVTIMLRGAAPFRSPVNKSTVTGVYIHYFAKGIQVAGDSFDQWLLVEKIKGRLYAKGRDI</sequence>
<reference evidence="1 2" key="1">
    <citation type="submission" date="2023-08" db="EMBL/GenBank/DDBJ databases">
        <authorList>
            <person name="Roldan D.M."/>
            <person name="Menes R.J."/>
        </authorList>
    </citation>
    <scope>NUCLEOTIDE SEQUENCE [LARGE SCALE GENOMIC DNA]</scope>
    <source>
        <strain evidence="1 2">CCM 2812</strain>
    </source>
</reference>
<organism evidence="1 2">
    <name type="scientific">Leptothrix discophora</name>
    <dbReference type="NCBI Taxonomy" id="89"/>
    <lineage>
        <taxon>Bacteria</taxon>
        <taxon>Pseudomonadati</taxon>
        <taxon>Pseudomonadota</taxon>
        <taxon>Betaproteobacteria</taxon>
        <taxon>Burkholderiales</taxon>
        <taxon>Sphaerotilaceae</taxon>
        <taxon>Leptothrix</taxon>
    </lineage>
</organism>
<dbReference type="EMBL" id="JAUZEE010000002">
    <property type="protein sequence ID" value="MDP4299947.1"/>
    <property type="molecule type" value="Genomic_DNA"/>
</dbReference>
<evidence type="ECO:0008006" key="3">
    <source>
        <dbReference type="Google" id="ProtNLM"/>
    </source>
</evidence>
<name>A0ABT9G0E2_LEPDI</name>
<gene>
    <name evidence="1" type="ORF">Q8X39_04820</name>
</gene>
<proteinExistence type="predicted"/>
<dbReference type="Proteomes" id="UP001235760">
    <property type="component" value="Unassembled WGS sequence"/>
</dbReference>
<dbReference type="RefSeq" id="WP_305748503.1">
    <property type="nucleotide sequence ID" value="NZ_JAUZEE010000002.1"/>
</dbReference>